<evidence type="ECO:0000256" key="2">
    <source>
        <dbReference type="ARBA" id="ARBA00004613"/>
    </source>
</evidence>
<dbReference type="GO" id="GO:0008081">
    <property type="term" value="F:phosphoric diester hydrolase activity"/>
    <property type="evidence" value="ECO:0007669"/>
    <property type="project" value="InterPro"/>
</dbReference>
<dbReference type="EMBL" id="KK120661">
    <property type="protein sequence ID" value="KFM78784.1"/>
    <property type="molecule type" value="Genomic_DNA"/>
</dbReference>
<evidence type="ECO:0008006" key="11">
    <source>
        <dbReference type="Google" id="ProtNLM"/>
    </source>
</evidence>
<dbReference type="GO" id="GO:0006629">
    <property type="term" value="P:lipid metabolic process"/>
    <property type="evidence" value="ECO:0007669"/>
    <property type="project" value="InterPro"/>
</dbReference>
<name>A0A087UN45_STEMI</name>
<feature type="signal peptide" evidence="8">
    <location>
        <begin position="1"/>
        <end position="21"/>
    </location>
</feature>
<dbReference type="GO" id="GO:0016829">
    <property type="term" value="F:lyase activity"/>
    <property type="evidence" value="ECO:0007669"/>
    <property type="project" value="UniProtKB-KW"/>
</dbReference>
<proteinExistence type="predicted"/>
<gene>
    <name evidence="9" type="ORF">X975_22829</name>
</gene>
<reference evidence="9 10" key="1">
    <citation type="submission" date="2013-11" db="EMBL/GenBank/DDBJ databases">
        <title>Genome sequencing of Stegodyphus mimosarum.</title>
        <authorList>
            <person name="Bechsgaard J."/>
        </authorList>
    </citation>
    <scope>NUCLEOTIDE SEQUENCE [LARGE SCALE GENOMIC DNA]</scope>
</reference>
<organism evidence="9 10">
    <name type="scientific">Stegodyphus mimosarum</name>
    <name type="common">African social velvet spider</name>
    <dbReference type="NCBI Taxonomy" id="407821"/>
    <lineage>
        <taxon>Eukaryota</taxon>
        <taxon>Metazoa</taxon>
        <taxon>Ecdysozoa</taxon>
        <taxon>Arthropoda</taxon>
        <taxon>Chelicerata</taxon>
        <taxon>Arachnida</taxon>
        <taxon>Araneae</taxon>
        <taxon>Araneomorphae</taxon>
        <taxon>Entelegynae</taxon>
        <taxon>Eresoidea</taxon>
        <taxon>Eresidae</taxon>
        <taxon>Stegodyphus</taxon>
    </lineage>
</organism>
<keyword evidence="5" id="KW-0460">Magnesium</keyword>
<keyword evidence="10" id="KW-1185">Reference proteome</keyword>
<evidence type="ECO:0000256" key="1">
    <source>
        <dbReference type="ARBA" id="ARBA00000110"/>
    </source>
</evidence>
<keyword evidence="8" id="KW-0732">Signal</keyword>
<dbReference type="AlphaFoldDB" id="A0A087UN45"/>
<comment type="subcellular location">
    <subcellularLocation>
        <location evidence="2">Secreted</location>
    </subcellularLocation>
</comment>
<feature type="non-terminal residue" evidence="9">
    <location>
        <position position="151"/>
    </location>
</feature>
<evidence type="ECO:0000256" key="6">
    <source>
        <dbReference type="ARBA" id="ARBA00023157"/>
    </source>
</evidence>
<dbReference type="GO" id="GO:0046872">
    <property type="term" value="F:metal ion binding"/>
    <property type="evidence" value="ECO:0007669"/>
    <property type="project" value="UniProtKB-KW"/>
</dbReference>
<comment type="catalytic activity">
    <reaction evidence="1">
        <text>an N-(acyl)-sphingosylphosphoethanolamine = an N-(acyl)-sphingosyl-1,3-cyclic phosphate + ethanolamine</text>
        <dbReference type="Rhea" id="RHEA:60648"/>
        <dbReference type="ChEBI" id="CHEBI:57603"/>
        <dbReference type="ChEBI" id="CHEBI:143891"/>
        <dbReference type="ChEBI" id="CHEBI:143892"/>
    </reaction>
</comment>
<dbReference type="OMA" id="GHPNFRE"/>
<evidence type="ECO:0000256" key="4">
    <source>
        <dbReference type="ARBA" id="ARBA00022723"/>
    </source>
</evidence>
<keyword evidence="7" id="KW-0456">Lyase</keyword>
<keyword evidence="4" id="KW-0479">Metal-binding</keyword>
<sequence>MMGLRSLLCYTVLLLLQIVCAQDVVQEADKDVRRPIWNVAHMVNALYQADYYLDMGANSLEFDVAFDWEGTAKYTFHGIPCDCFRSCVRYERFVPFIDYMRQLTTPGHPNFRENLVLLFMDLKIHGLTPAAKLRAGVDVATKLLNYYWERG</sequence>
<evidence type="ECO:0000313" key="10">
    <source>
        <dbReference type="Proteomes" id="UP000054359"/>
    </source>
</evidence>
<evidence type="ECO:0000313" key="9">
    <source>
        <dbReference type="EMBL" id="KFM78784.1"/>
    </source>
</evidence>
<feature type="chain" id="PRO_5001830670" description="Sphingomyelin phosphodiesterase D" evidence="8">
    <location>
        <begin position="22"/>
        <end position="151"/>
    </location>
</feature>
<keyword evidence="6" id="KW-1015">Disulfide bond</keyword>
<evidence type="ECO:0000256" key="8">
    <source>
        <dbReference type="SAM" id="SignalP"/>
    </source>
</evidence>
<dbReference type="OrthoDB" id="1058301at2759"/>
<dbReference type="GO" id="GO:0005576">
    <property type="term" value="C:extracellular region"/>
    <property type="evidence" value="ECO:0007669"/>
    <property type="project" value="UniProtKB-SubCell"/>
</dbReference>
<dbReference type="Gene3D" id="3.20.20.190">
    <property type="entry name" value="Phosphatidylinositol (PI) phosphodiesterase"/>
    <property type="match status" value="1"/>
</dbReference>
<evidence type="ECO:0000256" key="5">
    <source>
        <dbReference type="ARBA" id="ARBA00022842"/>
    </source>
</evidence>
<dbReference type="Proteomes" id="UP000054359">
    <property type="component" value="Unassembled WGS sequence"/>
</dbReference>
<accession>A0A087UN45</accession>
<evidence type="ECO:0000256" key="3">
    <source>
        <dbReference type="ARBA" id="ARBA00022525"/>
    </source>
</evidence>
<dbReference type="InterPro" id="IPR017946">
    <property type="entry name" value="PLC-like_Pdiesterase_TIM-brl"/>
</dbReference>
<keyword evidence="3" id="KW-0964">Secreted</keyword>
<evidence type="ECO:0000256" key="7">
    <source>
        <dbReference type="ARBA" id="ARBA00023239"/>
    </source>
</evidence>
<protein>
    <recommendedName>
        <fullName evidence="11">Sphingomyelin phosphodiesterase D</fullName>
    </recommendedName>
</protein>